<dbReference type="GO" id="GO:0009244">
    <property type="term" value="P:lipopolysaccharide core region biosynthetic process"/>
    <property type="evidence" value="ECO:0007669"/>
    <property type="project" value="TreeGrafter"/>
</dbReference>
<evidence type="ECO:0000313" key="3">
    <source>
        <dbReference type="EMBL" id="HFN01606.1"/>
    </source>
</evidence>
<dbReference type="Gene3D" id="3.40.50.2000">
    <property type="entry name" value="Glycogen Phosphorylase B"/>
    <property type="match status" value="2"/>
</dbReference>
<dbReference type="InterPro" id="IPR051199">
    <property type="entry name" value="LPS_LOS_Heptosyltrfase"/>
</dbReference>
<dbReference type="InterPro" id="IPR002201">
    <property type="entry name" value="Glyco_trans_9"/>
</dbReference>
<sequence length="359" mass="39812">MNYSSDLSNRLDKGMSSRIVIVRSLPGLGDLLCLVPALRALRNAFPAATMTLIGLPQTHQLMTRFRHCIDNWLEFPGYPGIPEVPFIAYKTLAFLTQVQQLKFDLALQMHGNGSCINSFALLLGAKQTAGCYPANGVCPDPNLFLPYPEQEPEIWRHLSLLKFLGIPLQGEQMEFPLEAEDEKMFTAIAAKYQLIEGRYICIHPGANHPTRRWHTRHFATVADRLATQGWQIVLTGTQSERTLTQQVSRLMHASAVNLAGETNLGVMAVLLQRSRLLISNDTGVSHLAAALAIPSVVVFSNSDPHRWAPLDRQLHRVVSVSRNGLTSQPELKVNSDPASVTRVLSEAAELLQQEVAYAY</sequence>
<dbReference type="GO" id="GO:0005829">
    <property type="term" value="C:cytosol"/>
    <property type="evidence" value="ECO:0007669"/>
    <property type="project" value="TreeGrafter"/>
</dbReference>
<dbReference type="GO" id="GO:0008713">
    <property type="term" value="F:ADP-heptose-lipopolysaccharide heptosyltransferase activity"/>
    <property type="evidence" value="ECO:0007669"/>
    <property type="project" value="TreeGrafter"/>
</dbReference>
<keyword evidence="2 3" id="KW-0808">Transferase</keyword>
<reference evidence="3" key="1">
    <citation type="journal article" date="2020" name="mSystems">
        <title>Genome- and Community-Level Interaction Insights into Carbon Utilization and Element Cycling Functions of Hydrothermarchaeota in Hydrothermal Sediment.</title>
        <authorList>
            <person name="Zhou Z."/>
            <person name="Liu Y."/>
            <person name="Xu W."/>
            <person name="Pan J."/>
            <person name="Luo Z.H."/>
            <person name="Li M."/>
        </authorList>
    </citation>
    <scope>NUCLEOTIDE SEQUENCE [LARGE SCALE GENOMIC DNA]</scope>
    <source>
        <strain evidence="3">SpSt-418</strain>
    </source>
</reference>
<dbReference type="CDD" id="cd03789">
    <property type="entry name" value="GT9_LPS_heptosyltransferase"/>
    <property type="match status" value="1"/>
</dbReference>
<accession>A0A7C3KJU8</accession>
<gene>
    <name evidence="3" type="ORF">ENR64_28475</name>
</gene>
<proteinExistence type="predicted"/>
<dbReference type="PANTHER" id="PTHR30160">
    <property type="entry name" value="TETRAACYLDISACCHARIDE 4'-KINASE-RELATED"/>
    <property type="match status" value="1"/>
</dbReference>
<evidence type="ECO:0000256" key="1">
    <source>
        <dbReference type="ARBA" id="ARBA00022676"/>
    </source>
</evidence>
<protein>
    <submittedName>
        <fullName evidence="3">Glycosyltransferase family 9 protein</fullName>
    </submittedName>
</protein>
<comment type="caution">
    <text evidence="3">The sequence shown here is derived from an EMBL/GenBank/DDBJ whole genome shotgun (WGS) entry which is preliminary data.</text>
</comment>
<evidence type="ECO:0000256" key="2">
    <source>
        <dbReference type="ARBA" id="ARBA00022679"/>
    </source>
</evidence>
<keyword evidence="1" id="KW-0328">Glycosyltransferase</keyword>
<dbReference type="SUPFAM" id="SSF53756">
    <property type="entry name" value="UDP-Glycosyltransferase/glycogen phosphorylase"/>
    <property type="match status" value="1"/>
</dbReference>
<dbReference type="EMBL" id="DSRU01000428">
    <property type="protein sequence ID" value="HFN01606.1"/>
    <property type="molecule type" value="Genomic_DNA"/>
</dbReference>
<dbReference type="Pfam" id="PF01075">
    <property type="entry name" value="Glyco_transf_9"/>
    <property type="match status" value="1"/>
</dbReference>
<name>A0A7C3KJU8_9CYAN</name>
<dbReference type="AlphaFoldDB" id="A0A7C3KJU8"/>
<organism evidence="3">
    <name type="scientific">Oscillatoriales cyanobacterium SpSt-418</name>
    <dbReference type="NCBI Taxonomy" id="2282169"/>
    <lineage>
        <taxon>Bacteria</taxon>
        <taxon>Bacillati</taxon>
        <taxon>Cyanobacteriota</taxon>
        <taxon>Cyanophyceae</taxon>
        <taxon>Oscillatoriophycideae</taxon>
        <taxon>Oscillatoriales</taxon>
    </lineage>
</organism>
<dbReference type="PANTHER" id="PTHR30160:SF1">
    <property type="entry name" value="LIPOPOLYSACCHARIDE 1,2-N-ACETYLGLUCOSAMINETRANSFERASE-RELATED"/>
    <property type="match status" value="1"/>
</dbReference>